<keyword evidence="7 8" id="KW-0066">ATP synthesis</keyword>
<feature type="coiled-coil region" evidence="9">
    <location>
        <begin position="10"/>
        <end position="37"/>
    </location>
</feature>
<comment type="similarity">
    <text evidence="8">Belongs to the ATPase delta chain family.</text>
</comment>
<dbReference type="PANTHER" id="PTHR11910">
    <property type="entry name" value="ATP SYNTHASE DELTA CHAIN"/>
    <property type="match status" value="1"/>
</dbReference>
<keyword evidence="9" id="KW-0175">Coiled coil</keyword>
<keyword evidence="8" id="KW-1003">Cell membrane</keyword>
<comment type="subcellular location">
    <subcellularLocation>
        <location evidence="8">Cell membrane</location>
        <topology evidence="8">Peripheral membrane protein</topology>
    </subcellularLocation>
    <subcellularLocation>
        <location evidence="1">Membrane</location>
    </subcellularLocation>
</comment>
<evidence type="ECO:0000256" key="3">
    <source>
        <dbReference type="ARBA" id="ARBA00022781"/>
    </source>
</evidence>
<evidence type="ECO:0000256" key="8">
    <source>
        <dbReference type="HAMAP-Rule" id="MF_01416"/>
    </source>
</evidence>
<dbReference type="AlphaFoldDB" id="A0A1S7LMP9"/>
<dbReference type="Pfam" id="PF00213">
    <property type="entry name" value="OSCP"/>
    <property type="match status" value="1"/>
</dbReference>
<keyword evidence="3 8" id="KW-0375">Hydrogen ion transport</keyword>
<proteinExistence type="inferred from homology"/>
<keyword evidence="4 8" id="KW-0406">Ion transport</keyword>
<evidence type="ECO:0000256" key="4">
    <source>
        <dbReference type="ARBA" id="ARBA00023065"/>
    </source>
</evidence>
<name>A0A1S7LMP9_MAGMO</name>
<dbReference type="NCBIfam" id="TIGR01145">
    <property type="entry name" value="ATP_synt_delta"/>
    <property type="match status" value="1"/>
</dbReference>
<sequence>MHESTIAKRYASALAELASEQNILDKVQDELSQFQAILNETPEFESMLVNPTTSREEQHQLLATVLEHAKPQTVTSNFLRLLVDKRRMNLLGQMVDNLQKILNEQAGRITVTVESAKALTNTHIQRLEKSLATVTGKEVSLEVNENPELLGGLVIRMGSVMFDDSLRSQLHRLKEIMKG</sequence>
<dbReference type="PRINTS" id="PR00125">
    <property type="entry name" value="ATPASEDELTA"/>
</dbReference>
<reference evidence="10" key="1">
    <citation type="submission" date="2015-04" db="EMBL/GenBank/DDBJ databases">
        <authorList>
            <person name="Syromyatnikov M.Y."/>
            <person name="Popov V.N."/>
        </authorList>
    </citation>
    <scope>NUCLEOTIDE SEQUENCE</scope>
    <source>
        <strain evidence="10">MO-1</strain>
    </source>
</reference>
<dbReference type="GO" id="GO:0045259">
    <property type="term" value="C:proton-transporting ATP synthase complex"/>
    <property type="evidence" value="ECO:0007669"/>
    <property type="project" value="UniProtKB-KW"/>
</dbReference>
<evidence type="ECO:0000256" key="6">
    <source>
        <dbReference type="ARBA" id="ARBA00023196"/>
    </source>
</evidence>
<protein>
    <recommendedName>
        <fullName evidence="8">ATP synthase subunit delta</fullName>
    </recommendedName>
    <alternativeName>
        <fullName evidence="8">ATP synthase F(1) sector subunit delta</fullName>
    </alternativeName>
    <alternativeName>
        <fullName evidence="8">F-type ATPase subunit delta</fullName>
        <shortName evidence="8">F-ATPase subunit delta</shortName>
    </alternativeName>
</protein>
<evidence type="ECO:0000256" key="7">
    <source>
        <dbReference type="ARBA" id="ARBA00023310"/>
    </source>
</evidence>
<evidence type="ECO:0000256" key="2">
    <source>
        <dbReference type="ARBA" id="ARBA00022448"/>
    </source>
</evidence>
<keyword evidence="5 8" id="KW-0472">Membrane</keyword>
<evidence type="ECO:0000313" key="10">
    <source>
        <dbReference type="EMBL" id="CRH07908.1"/>
    </source>
</evidence>
<evidence type="ECO:0000256" key="5">
    <source>
        <dbReference type="ARBA" id="ARBA00023136"/>
    </source>
</evidence>
<dbReference type="HAMAP" id="MF_01416">
    <property type="entry name" value="ATP_synth_delta_bact"/>
    <property type="match status" value="1"/>
</dbReference>
<dbReference type="EMBL" id="LO017727">
    <property type="protein sequence ID" value="CRH07908.1"/>
    <property type="molecule type" value="Genomic_DNA"/>
</dbReference>
<dbReference type="SUPFAM" id="SSF47928">
    <property type="entry name" value="N-terminal domain of the delta subunit of the F1F0-ATP synthase"/>
    <property type="match status" value="1"/>
</dbReference>
<dbReference type="GO" id="GO:0046933">
    <property type="term" value="F:proton-transporting ATP synthase activity, rotational mechanism"/>
    <property type="evidence" value="ECO:0007669"/>
    <property type="project" value="UniProtKB-UniRule"/>
</dbReference>
<comment type="function">
    <text evidence="8">This protein is part of the stalk that links CF(0) to CF(1). It either transmits conformational changes from CF(0) to CF(1) or is implicated in proton conduction.</text>
</comment>
<dbReference type="Gene3D" id="1.10.520.20">
    <property type="entry name" value="N-terminal domain of the delta subunit of the F1F0-ATP synthase"/>
    <property type="match status" value="1"/>
</dbReference>
<dbReference type="InterPro" id="IPR026015">
    <property type="entry name" value="ATP_synth_OSCP/delta_N_sf"/>
</dbReference>
<dbReference type="GO" id="GO:0005886">
    <property type="term" value="C:plasma membrane"/>
    <property type="evidence" value="ECO:0007669"/>
    <property type="project" value="UniProtKB-SubCell"/>
</dbReference>
<organism evidence="10">
    <name type="scientific">Magnetococcus massalia (strain MO-1)</name>
    <dbReference type="NCBI Taxonomy" id="451514"/>
    <lineage>
        <taxon>Bacteria</taxon>
        <taxon>Pseudomonadati</taxon>
        <taxon>Pseudomonadota</taxon>
        <taxon>Magnetococcia</taxon>
        <taxon>Magnetococcales</taxon>
        <taxon>Magnetococcaceae</taxon>
        <taxon>Magnetococcus</taxon>
    </lineage>
</organism>
<accession>A0A1S7LMP9</accession>
<keyword evidence="6 8" id="KW-0139">CF(1)</keyword>
<comment type="function">
    <text evidence="8">F(1)F(0) ATP synthase produces ATP from ADP in the presence of a proton or sodium gradient. F-type ATPases consist of two structural domains, F(1) containing the extramembraneous catalytic core and F(0) containing the membrane proton channel, linked together by a central stalk and a peripheral stalk. During catalysis, ATP synthesis in the catalytic domain of F(1) is coupled via a rotary mechanism of the central stalk subunits to proton translocation.</text>
</comment>
<gene>
    <name evidence="8 10" type="primary">atpH</name>
    <name evidence="10" type="ORF">MAGMO_3779</name>
</gene>
<keyword evidence="2 8" id="KW-0813">Transport</keyword>
<dbReference type="InterPro" id="IPR000711">
    <property type="entry name" value="ATPase_OSCP/dsu"/>
</dbReference>
<dbReference type="NCBIfam" id="NF004402">
    <property type="entry name" value="PRK05758.2-2"/>
    <property type="match status" value="1"/>
</dbReference>
<evidence type="ECO:0000256" key="9">
    <source>
        <dbReference type="SAM" id="Coils"/>
    </source>
</evidence>
<evidence type="ECO:0000256" key="1">
    <source>
        <dbReference type="ARBA" id="ARBA00004370"/>
    </source>
</evidence>